<reference evidence="1 2" key="1">
    <citation type="submission" date="2020-05" db="EMBL/GenBank/DDBJ databases">
        <title>Genome Sequencing of Type Strains.</title>
        <authorList>
            <person name="Lemaire J.F."/>
            <person name="Inderbitzin P."/>
            <person name="Gregorio O.A."/>
            <person name="Collins S.B."/>
            <person name="Wespe N."/>
            <person name="Knight-Connoni V."/>
        </authorList>
    </citation>
    <scope>NUCLEOTIDE SEQUENCE [LARGE SCALE GENOMIC DNA]</scope>
    <source>
        <strain evidence="1 2">LMG 21957</strain>
    </source>
</reference>
<comment type="caution">
    <text evidence="1">The sequence shown here is derived from an EMBL/GenBank/DDBJ whole genome shotgun (WGS) entry which is preliminary data.</text>
</comment>
<gene>
    <name evidence="1" type="ORF">HP552_26675</name>
</gene>
<keyword evidence="2" id="KW-1185">Reference proteome</keyword>
<dbReference type="RefSeq" id="WP_175398367.1">
    <property type="nucleotide sequence ID" value="NZ_JABMCB010000201.1"/>
</dbReference>
<evidence type="ECO:0000313" key="1">
    <source>
        <dbReference type="EMBL" id="NUU78802.1"/>
    </source>
</evidence>
<dbReference type="Proteomes" id="UP000526125">
    <property type="component" value="Unassembled WGS sequence"/>
</dbReference>
<protein>
    <recommendedName>
        <fullName evidence="3">Apea-like HEPN domain-containing protein</fullName>
    </recommendedName>
</protein>
<organism evidence="1 2">
    <name type="scientific">Paenibacillus xylanilyticus</name>
    <dbReference type="NCBI Taxonomy" id="248903"/>
    <lineage>
        <taxon>Bacteria</taxon>
        <taxon>Bacillati</taxon>
        <taxon>Bacillota</taxon>
        <taxon>Bacilli</taxon>
        <taxon>Bacillales</taxon>
        <taxon>Paenibacillaceae</taxon>
        <taxon>Paenibacillus</taxon>
    </lineage>
</organism>
<sequence length="360" mass="41254">MKDLKEYWVFFPLKGIDISAKDIEIESPLFGDATIISKKNIKQIVEKLRSDKESNFSNHLDEISYMLKNITFKESFHSFLCVKRKGSLSGDKYDQIASLKSHAKDRAYEITALLTLLIWASNSINHFVGLSEQFLRKTEVATLFDFNEKSISISFTGDSSNIISGRLGLNNGKEDLIVFTRADLNSLLNEDRYRTLTEIVINRKNKTVIQACIKIVEAIHSLNTSTKLLDAITAIEVLLLEQGENYDKFKKRIEILIGKDNVGRFRIDELLKARNFYVHRGDSVSNPNDAYDAIKLSFVCLIAISNISDNFKGKQSIVKYLDFINESEKVQSYFEEDDVKILKNLNKHKLIELNLYEILK</sequence>
<accession>A0A7Y6EVZ3</accession>
<evidence type="ECO:0008006" key="3">
    <source>
        <dbReference type="Google" id="ProtNLM"/>
    </source>
</evidence>
<dbReference type="AlphaFoldDB" id="A0A7Y6EVZ3"/>
<dbReference type="EMBL" id="JABMCB010000201">
    <property type="protein sequence ID" value="NUU78802.1"/>
    <property type="molecule type" value="Genomic_DNA"/>
</dbReference>
<proteinExistence type="predicted"/>
<name>A0A7Y6EVZ3_9BACL</name>
<evidence type="ECO:0000313" key="2">
    <source>
        <dbReference type="Proteomes" id="UP000526125"/>
    </source>
</evidence>